<feature type="compositionally biased region" description="Basic and acidic residues" evidence="11">
    <location>
        <begin position="1"/>
        <end position="16"/>
    </location>
</feature>
<accession>A0A1M6MTZ0</accession>
<dbReference type="InterPro" id="IPR050351">
    <property type="entry name" value="BphY/WalK/GraS-like"/>
</dbReference>
<evidence type="ECO:0000256" key="3">
    <source>
        <dbReference type="ARBA" id="ARBA00012438"/>
    </source>
</evidence>
<evidence type="ECO:0000256" key="10">
    <source>
        <dbReference type="ARBA" id="ARBA00023136"/>
    </source>
</evidence>
<evidence type="ECO:0000256" key="11">
    <source>
        <dbReference type="SAM" id="MobiDB-lite"/>
    </source>
</evidence>
<keyword evidence="4" id="KW-1003">Cell membrane</keyword>
<evidence type="ECO:0000313" key="15">
    <source>
        <dbReference type="Proteomes" id="UP000184301"/>
    </source>
</evidence>
<dbReference type="EC" id="2.7.13.3" evidence="3"/>
<gene>
    <name evidence="14" type="ORF">SAMN02745243_01590</name>
</gene>
<reference evidence="14 15" key="1">
    <citation type="submission" date="2016-11" db="EMBL/GenBank/DDBJ databases">
        <authorList>
            <person name="Jaros S."/>
            <person name="Januszkiewicz K."/>
            <person name="Wedrychowicz H."/>
        </authorList>
    </citation>
    <scope>NUCLEOTIDE SEQUENCE [LARGE SCALE GENOMIC DNA]</scope>
    <source>
        <strain evidence="14 15">DSM 15480</strain>
    </source>
</reference>
<protein>
    <recommendedName>
        <fullName evidence="3">histidine kinase</fullName>
        <ecNumber evidence="3">2.7.13.3</ecNumber>
    </recommendedName>
</protein>
<feature type="transmembrane region" description="Helical" evidence="12">
    <location>
        <begin position="87"/>
        <end position="107"/>
    </location>
</feature>
<evidence type="ECO:0000259" key="13">
    <source>
        <dbReference type="PROSITE" id="PS50109"/>
    </source>
</evidence>
<evidence type="ECO:0000256" key="8">
    <source>
        <dbReference type="ARBA" id="ARBA00022989"/>
    </source>
</evidence>
<dbReference type="InterPro" id="IPR036890">
    <property type="entry name" value="HATPase_C_sf"/>
</dbReference>
<keyword evidence="6 12" id="KW-0812">Transmembrane</keyword>
<dbReference type="SUPFAM" id="SSF55874">
    <property type="entry name" value="ATPase domain of HSP90 chaperone/DNA topoisomerase II/histidine kinase"/>
    <property type="match status" value="1"/>
</dbReference>
<dbReference type="STRING" id="1121950.SAMN02745243_01590"/>
<keyword evidence="10 12" id="KW-0472">Membrane</keyword>
<keyword evidence="5" id="KW-0808">Transferase</keyword>
<dbReference type="PROSITE" id="PS50109">
    <property type="entry name" value="HIS_KIN"/>
    <property type="match status" value="1"/>
</dbReference>
<comment type="catalytic activity">
    <reaction evidence="1">
        <text>ATP + protein L-histidine = ADP + protein N-phospho-L-histidine.</text>
        <dbReference type="EC" id="2.7.13.3"/>
    </reaction>
</comment>
<organism evidence="14 15">
    <name type="scientific">Hespellia stercorisuis DSM 15480</name>
    <dbReference type="NCBI Taxonomy" id="1121950"/>
    <lineage>
        <taxon>Bacteria</taxon>
        <taxon>Bacillati</taxon>
        <taxon>Bacillota</taxon>
        <taxon>Clostridia</taxon>
        <taxon>Lachnospirales</taxon>
        <taxon>Lachnospiraceae</taxon>
        <taxon>Hespellia</taxon>
    </lineage>
</organism>
<proteinExistence type="predicted"/>
<evidence type="ECO:0000256" key="1">
    <source>
        <dbReference type="ARBA" id="ARBA00000085"/>
    </source>
</evidence>
<feature type="domain" description="Histidine kinase" evidence="13">
    <location>
        <begin position="173"/>
        <end position="374"/>
    </location>
</feature>
<dbReference type="Proteomes" id="UP000184301">
    <property type="component" value="Unassembled WGS sequence"/>
</dbReference>
<dbReference type="PRINTS" id="PR00344">
    <property type="entry name" value="BCTRLSENSOR"/>
</dbReference>
<comment type="subcellular location">
    <subcellularLocation>
        <location evidence="2">Cell membrane</location>
        <topology evidence="2">Multi-pass membrane protein</topology>
    </subcellularLocation>
</comment>
<dbReference type="GO" id="GO:0004721">
    <property type="term" value="F:phosphoprotein phosphatase activity"/>
    <property type="evidence" value="ECO:0007669"/>
    <property type="project" value="TreeGrafter"/>
</dbReference>
<dbReference type="InterPro" id="IPR003594">
    <property type="entry name" value="HATPase_dom"/>
</dbReference>
<dbReference type="InterPro" id="IPR005467">
    <property type="entry name" value="His_kinase_dom"/>
</dbReference>
<evidence type="ECO:0000256" key="12">
    <source>
        <dbReference type="SAM" id="Phobius"/>
    </source>
</evidence>
<keyword evidence="9" id="KW-0902">Two-component regulatory system</keyword>
<dbReference type="InterPro" id="IPR004358">
    <property type="entry name" value="Sig_transdc_His_kin-like_C"/>
</dbReference>
<dbReference type="GO" id="GO:0005886">
    <property type="term" value="C:plasma membrane"/>
    <property type="evidence" value="ECO:0007669"/>
    <property type="project" value="UniProtKB-SubCell"/>
</dbReference>
<sequence length="378" mass="43490">MVHNEQTIEKDNRKNSEPVSDQEQMPDSEPMPDQNLAQTGTQTLQPASPGRILWGFLAQYRFTAIMFMLFGVIFMGVFSLYDLETEAVIYAALLCLLTACLILGARFRAYYKKHRRLEQIRQNIEVIQEELPPPANLMERDLEEIIADLWHVNQRDRNAWLAQRQDSIDYYTAWVHQIKAPIAVMKLILQGQDTEENKELLSELFRIEQYTEMVLCYFRLDSASSDFVIRSCDLDGIIRQAIRKFAPQFVRKRIRLVYDPTQVQVLTDEKWLLFIVEQILSNALKYTETGAITIRVDEQKVLYITDTGIGIAPEDLPRIFEKGFTGYNGRADKKSTGLGLYLCKKTADKLSHRLSAVSEAGRGTTIQVDLHAETLEIE</sequence>
<dbReference type="PANTHER" id="PTHR45453:SF2">
    <property type="entry name" value="HISTIDINE KINASE"/>
    <property type="match status" value="1"/>
</dbReference>
<evidence type="ECO:0000256" key="6">
    <source>
        <dbReference type="ARBA" id="ARBA00022692"/>
    </source>
</evidence>
<evidence type="ECO:0000256" key="4">
    <source>
        <dbReference type="ARBA" id="ARBA00022475"/>
    </source>
</evidence>
<dbReference type="RefSeq" id="WP_330392258.1">
    <property type="nucleotide sequence ID" value="NZ_FQZY01000020.1"/>
</dbReference>
<evidence type="ECO:0000313" key="14">
    <source>
        <dbReference type="EMBL" id="SHJ86866.1"/>
    </source>
</evidence>
<feature type="region of interest" description="Disordered" evidence="11">
    <location>
        <begin position="1"/>
        <end position="44"/>
    </location>
</feature>
<evidence type="ECO:0000256" key="9">
    <source>
        <dbReference type="ARBA" id="ARBA00023012"/>
    </source>
</evidence>
<dbReference type="AlphaFoldDB" id="A0A1M6MTZ0"/>
<dbReference type="EMBL" id="FQZY01000020">
    <property type="protein sequence ID" value="SHJ86866.1"/>
    <property type="molecule type" value="Genomic_DNA"/>
</dbReference>
<dbReference type="PANTHER" id="PTHR45453">
    <property type="entry name" value="PHOSPHATE REGULON SENSOR PROTEIN PHOR"/>
    <property type="match status" value="1"/>
</dbReference>
<name>A0A1M6MTZ0_9FIRM</name>
<evidence type="ECO:0000256" key="5">
    <source>
        <dbReference type="ARBA" id="ARBA00022679"/>
    </source>
</evidence>
<dbReference type="GO" id="GO:0000155">
    <property type="term" value="F:phosphorelay sensor kinase activity"/>
    <property type="evidence" value="ECO:0007669"/>
    <property type="project" value="TreeGrafter"/>
</dbReference>
<dbReference type="Gene3D" id="3.30.565.10">
    <property type="entry name" value="Histidine kinase-like ATPase, C-terminal domain"/>
    <property type="match status" value="1"/>
</dbReference>
<dbReference type="Pfam" id="PF02518">
    <property type="entry name" value="HATPase_c"/>
    <property type="match status" value="1"/>
</dbReference>
<dbReference type="SMART" id="SM00387">
    <property type="entry name" value="HATPase_c"/>
    <property type="match status" value="1"/>
</dbReference>
<feature type="compositionally biased region" description="Polar residues" evidence="11">
    <location>
        <begin position="35"/>
        <end position="44"/>
    </location>
</feature>
<keyword evidence="15" id="KW-1185">Reference proteome</keyword>
<keyword evidence="8 12" id="KW-1133">Transmembrane helix</keyword>
<evidence type="ECO:0000256" key="7">
    <source>
        <dbReference type="ARBA" id="ARBA00022777"/>
    </source>
</evidence>
<evidence type="ECO:0000256" key="2">
    <source>
        <dbReference type="ARBA" id="ARBA00004651"/>
    </source>
</evidence>
<dbReference type="GO" id="GO:0016036">
    <property type="term" value="P:cellular response to phosphate starvation"/>
    <property type="evidence" value="ECO:0007669"/>
    <property type="project" value="TreeGrafter"/>
</dbReference>
<feature type="transmembrane region" description="Helical" evidence="12">
    <location>
        <begin position="60"/>
        <end position="81"/>
    </location>
</feature>
<keyword evidence="7" id="KW-0418">Kinase</keyword>